<name>A0A4C1UGG4_EUMVA</name>
<evidence type="ECO:0000313" key="2">
    <source>
        <dbReference type="EMBL" id="GBP25046.1"/>
    </source>
</evidence>
<dbReference type="Proteomes" id="UP000299102">
    <property type="component" value="Unassembled WGS sequence"/>
</dbReference>
<accession>A0A4C1UGG4</accession>
<feature type="region of interest" description="Disordered" evidence="1">
    <location>
        <begin position="39"/>
        <end position="70"/>
    </location>
</feature>
<comment type="caution">
    <text evidence="2">The sequence shown here is derived from an EMBL/GenBank/DDBJ whole genome shotgun (WGS) entry which is preliminary data.</text>
</comment>
<gene>
    <name evidence="2" type="ORF">EVAR_19526_1</name>
</gene>
<feature type="compositionally biased region" description="Basic and acidic residues" evidence="1">
    <location>
        <begin position="44"/>
        <end position="60"/>
    </location>
</feature>
<dbReference type="EMBL" id="BGZK01000169">
    <property type="protein sequence ID" value="GBP25046.1"/>
    <property type="molecule type" value="Genomic_DNA"/>
</dbReference>
<reference evidence="2 3" key="1">
    <citation type="journal article" date="2019" name="Commun. Biol.">
        <title>The bagworm genome reveals a unique fibroin gene that provides high tensile strength.</title>
        <authorList>
            <person name="Kono N."/>
            <person name="Nakamura H."/>
            <person name="Ohtoshi R."/>
            <person name="Tomita M."/>
            <person name="Numata K."/>
            <person name="Arakawa K."/>
        </authorList>
    </citation>
    <scope>NUCLEOTIDE SEQUENCE [LARGE SCALE GENOMIC DNA]</scope>
</reference>
<protein>
    <submittedName>
        <fullName evidence="2">Uncharacterized protein</fullName>
    </submittedName>
</protein>
<dbReference type="AlphaFoldDB" id="A0A4C1UGG4"/>
<feature type="region of interest" description="Disordered" evidence="1">
    <location>
        <begin position="82"/>
        <end position="137"/>
    </location>
</feature>
<proteinExistence type="predicted"/>
<sequence length="137" mass="15298">MFLLSHCNAQPRCGVHKSAPDIDLSFESKVRRSTNFQIVFPPRPHTDRPDCTHQFSDRGPRPPRKPFMKFSPCSVLGLDRARRQRRTRRAAAGGGARGVARPSARALLEHCAAPPGERRRSDVLTGARLPELANHDN</sequence>
<evidence type="ECO:0000313" key="3">
    <source>
        <dbReference type="Proteomes" id="UP000299102"/>
    </source>
</evidence>
<organism evidence="2 3">
    <name type="scientific">Eumeta variegata</name>
    <name type="common">Bagworm moth</name>
    <name type="synonym">Eumeta japonica</name>
    <dbReference type="NCBI Taxonomy" id="151549"/>
    <lineage>
        <taxon>Eukaryota</taxon>
        <taxon>Metazoa</taxon>
        <taxon>Ecdysozoa</taxon>
        <taxon>Arthropoda</taxon>
        <taxon>Hexapoda</taxon>
        <taxon>Insecta</taxon>
        <taxon>Pterygota</taxon>
        <taxon>Neoptera</taxon>
        <taxon>Endopterygota</taxon>
        <taxon>Lepidoptera</taxon>
        <taxon>Glossata</taxon>
        <taxon>Ditrysia</taxon>
        <taxon>Tineoidea</taxon>
        <taxon>Psychidae</taxon>
        <taxon>Oiketicinae</taxon>
        <taxon>Eumeta</taxon>
    </lineage>
</organism>
<evidence type="ECO:0000256" key="1">
    <source>
        <dbReference type="SAM" id="MobiDB-lite"/>
    </source>
</evidence>
<keyword evidence="3" id="KW-1185">Reference proteome</keyword>